<comment type="similarity">
    <text evidence="2">Belongs to the glycosyltransferase 31 family.</text>
</comment>
<dbReference type="Proteomes" id="UP000719412">
    <property type="component" value="Unassembled WGS sequence"/>
</dbReference>
<feature type="compositionally biased region" description="Low complexity" evidence="13">
    <location>
        <begin position="971"/>
        <end position="993"/>
    </location>
</feature>
<dbReference type="InterPro" id="IPR000210">
    <property type="entry name" value="BTB/POZ_dom"/>
</dbReference>
<dbReference type="GO" id="GO:0008270">
    <property type="term" value="F:zinc ion binding"/>
    <property type="evidence" value="ECO:0007669"/>
    <property type="project" value="UniProtKB-KW"/>
</dbReference>
<dbReference type="SMART" id="SM00355">
    <property type="entry name" value="ZnF_C2H2"/>
    <property type="match status" value="2"/>
</dbReference>
<sequence>MTIDLPGWKRKRTTVKSKITRIESFVKSFKDGDDLCQLESRIPHLENAFKEFEQYQDEIEQFEFEEDDNTREEVEIQYHNTVAKIKNLTSKVKSPKFFWRIIGFSQAIDILNKQIYLRRTLLGWVVTGKIINGQNNSGKHFVGFTSNKNPDVELSNQLTKFWQLEEQTDNQPPLSADEFACEKHFAETVRRGSDGRFVVRLPFKGDVLLMGPSNKMALKRFYSVEKRLHQNPTLKRDYTTFMNEYLHLEHMMLVSPYVPEDNSHANQYFLPHHAVIKESSSTTRVRVVFDGSAKTTTGISLNDMLMVGPTVQQDLFSIITRFRTHQVAFSCDIVKMYRQIWVDPRDTAFQRILWRDDVRKSVNIYELKTVTYGTASAPYLATKCLQQLAIDEQHNFPLASPINMKKNYTQGHQPQLRQFAKNIGHYQPGNALFTYEEMLTVLVQIEACINSRPITPLSSDPNDFSPLTPGHFLIGRRLTSNSEPDLTLIKENLLSRWQRVQQVTQHFWKRWSKEHLNTLQQRNKWRQRSQEVLQAGTPILLKEENLHPLCWRMGVILEVHPGPDGLIRTATIKTSTGIVTRATNRICPFPTEDFEQDRSKGGRNVQDRPVPVSRPNRTQNASPRCVSSLYATRKRKNLHAFLNYYATVGWSGPDHVTKHNARLSEWRKTEHTLPICILVGHGLHYSFECDKFGSICVTDRFVTFLFDRGMFFFLFSPLFPSFGRFPTSLLPLDQSRCLREQRTVGRAVTVPRIDPVHRSDRRQRYAFPNVTSRNSIAHKHTEILTDGFLPAHNIFHSGVEMDSQQQQFCLKWNSFGTNLATSFSNLFKSETLADVTLFCDGVTFKAHKLILAACSKHLADLFETSPPHQNLIIILDGTSAANMSALLEFMYKGEVHVSQDCLSSFLKAAECLQVRVLDENFDKLKRGQVKGLSIEHEKLAVAQSQSNMDTTTLDSPTSRKHLKVLKEEMESSSNNHHQSSPSPSYSPAMSPYMHPHHYRQYEQRMPATGAAFESAMKRPLRSPSETLHESVRASVLRDGSKTAGRPGSPGHGPLSLAFRPSSSCSLPLQPEADAPPENRFDPDPATAVVCPESNTSDCCQDTGCAEGKRRKTLPRKKNHGGFLADLRMKMEPAIQQDEPPNSTSGSSGGVTGLSNNGSANGSLGQLNKYDHDRDKADLVPASLWNSVAGKLSHKSGTVNTPDGKKLKCPFCERLYGYETNLRAHIRQRHQGIRVPCPFCSRTFTRNNTVRRHIAREHKAELSLKAFQNQQQVHNHNPPLHFFAFILATATLHVYILLHHSHAVTELPDWSPNTLRNIAYYIDLHVENLPLRFCQYNTTLLILVHSRPSSRSARQAIRATWGNSTLLTIHNTSLFFLLGQTRNSSLAEDVAAENAHHGDIIVESFVDSYSNLTLKSVSMLKLFSHEPNQCRFLLKVDEDIFVNVESLGKWLASKSSTKSVLLGRVIKGERRQNDVRERWYAPKYMFLGHTYPDFLAGPAYLMSRGVAQKLYRVVFTVPIFHLEDVFLTGICARKANISLTSNKYFTDYSIPHKKCLLIELYTVHSFTPKKLLEVHTLNEFLRAVMGGDRDHLLWHVAAVVIAAAARVGVRKTRVHVCEEAFSDIKLSIKSETSNPLTPPDKCGSSLKETGPDWVGDIEGFRKELG</sequence>
<dbReference type="GO" id="GO:0000139">
    <property type="term" value="C:Golgi membrane"/>
    <property type="evidence" value="ECO:0007669"/>
    <property type="project" value="UniProtKB-SubCell"/>
</dbReference>
<name>A0A8J6HB61_TENMO</name>
<feature type="region of interest" description="Disordered" evidence="13">
    <location>
        <begin position="1017"/>
        <end position="1080"/>
    </location>
</feature>
<dbReference type="GO" id="GO:0071897">
    <property type="term" value="P:DNA biosynthetic process"/>
    <property type="evidence" value="ECO:0007669"/>
    <property type="project" value="UniProtKB-ARBA"/>
</dbReference>
<dbReference type="Gene3D" id="3.90.550.50">
    <property type="match status" value="1"/>
</dbReference>
<feature type="region of interest" description="Disordered" evidence="13">
    <location>
        <begin position="591"/>
        <end position="622"/>
    </location>
</feature>
<comment type="subcellular location">
    <subcellularLocation>
        <location evidence="1">Golgi apparatus membrane</location>
        <topology evidence="1">Single-pass type II membrane protein</topology>
    </subcellularLocation>
</comment>
<dbReference type="PANTHER" id="PTHR47331:SF5">
    <property type="entry name" value="RIBONUCLEASE H"/>
    <property type="match status" value="1"/>
</dbReference>
<evidence type="ECO:0000256" key="2">
    <source>
        <dbReference type="ARBA" id="ARBA00008661"/>
    </source>
</evidence>
<reference evidence="16" key="2">
    <citation type="submission" date="2021-08" db="EMBL/GenBank/DDBJ databases">
        <authorList>
            <person name="Eriksson T."/>
        </authorList>
    </citation>
    <scope>NUCLEOTIDE SEQUENCE</scope>
    <source>
        <strain evidence="16">Stoneville</strain>
        <tissue evidence="16">Whole head</tissue>
    </source>
</reference>
<comment type="caution">
    <text evidence="16">The sequence shown here is derived from an EMBL/GenBank/DDBJ whole genome shotgun (WGS) entry which is preliminary data.</text>
</comment>
<protein>
    <submittedName>
        <fullName evidence="16">Uncharacterized protein</fullName>
    </submittedName>
</protein>
<dbReference type="FunFam" id="3.90.550.50:FF:000001">
    <property type="entry name" value="Hexosyltransferase"/>
    <property type="match status" value="1"/>
</dbReference>
<dbReference type="InterPro" id="IPR013087">
    <property type="entry name" value="Znf_C2H2_type"/>
</dbReference>
<feature type="region of interest" description="Disordered" evidence="13">
    <location>
        <begin position="1135"/>
        <end position="1168"/>
    </location>
</feature>
<dbReference type="SUPFAM" id="SSF56672">
    <property type="entry name" value="DNA/RNA polymerases"/>
    <property type="match status" value="1"/>
</dbReference>
<evidence type="ECO:0000256" key="9">
    <source>
        <dbReference type="ARBA" id="ARBA00023136"/>
    </source>
</evidence>
<keyword evidence="11" id="KW-0863">Zinc-finger</keyword>
<dbReference type="PROSITE" id="PS50097">
    <property type="entry name" value="BTB"/>
    <property type="match status" value="1"/>
</dbReference>
<keyword evidence="12" id="KW-0175">Coiled coil</keyword>
<dbReference type="SUPFAM" id="SSF54695">
    <property type="entry name" value="POZ domain"/>
    <property type="match status" value="1"/>
</dbReference>
<evidence type="ECO:0000256" key="5">
    <source>
        <dbReference type="ARBA" id="ARBA00022692"/>
    </source>
</evidence>
<evidence type="ECO:0000256" key="13">
    <source>
        <dbReference type="SAM" id="MobiDB-lite"/>
    </source>
</evidence>
<evidence type="ECO:0000256" key="8">
    <source>
        <dbReference type="ARBA" id="ARBA00023034"/>
    </source>
</evidence>
<evidence type="ECO:0000313" key="17">
    <source>
        <dbReference type="Proteomes" id="UP000719412"/>
    </source>
</evidence>
<proteinExistence type="inferred from homology"/>
<evidence type="ECO:0000256" key="7">
    <source>
        <dbReference type="ARBA" id="ARBA00022989"/>
    </source>
</evidence>
<dbReference type="PROSITE" id="PS50157">
    <property type="entry name" value="ZINC_FINGER_C2H2_2"/>
    <property type="match status" value="2"/>
</dbReference>
<keyword evidence="11" id="KW-0479">Metal-binding</keyword>
<dbReference type="InterPro" id="IPR011333">
    <property type="entry name" value="SKP1/BTB/POZ_sf"/>
</dbReference>
<evidence type="ECO:0000256" key="6">
    <source>
        <dbReference type="ARBA" id="ARBA00022968"/>
    </source>
</evidence>
<gene>
    <name evidence="16" type="ORF">GEV33_011964</name>
</gene>
<keyword evidence="3" id="KW-0328">Glycosyltransferase</keyword>
<dbReference type="Pfam" id="PF01762">
    <property type="entry name" value="Galactosyl_T"/>
    <property type="match status" value="1"/>
</dbReference>
<feature type="coiled-coil region" evidence="12">
    <location>
        <begin position="45"/>
        <end position="91"/>
    </location>
</feature>
<keyword evidence="4" id="KW-0808">Transferase</keyword>
<dbReference type="InterPro" id="IPR040676">
    <property type="entry name" value="DUF5641"/>
</dbReference>
<keyword evidence="7" id="KW-1133">Transmembrane helix</keyword>
<dbReference type="InterPro" id="IPR043502">
    <property type="entry name" value="DNA/RNA_pol_sf"/>
</dbReference>
<dbReference type="Gene3D" id="3.30.160.60">
    <property type="entry name" value="Classic Zinc Finger"/>
    <property type="match status" value="1"/>
</dbReference>
<organism evidence="16 17">
    <name type="scientific">Tenebrio molitor</name>
    <name type="common">Yellow mealworm beetle</name>
    <dbReference type="NCBI Taxonomy" id="7067"/>
    <lineage>
        <taxon>Eukaryota</taxon>
        <taxon>Metazoa</taxon>
        <taxon>Ecdysozoa</taxon>
        <taxon>Arthropoda</taxon>
        <taxon>Hexapoda</taxon>
        <taxon>Insecta</taxon>
        <taxon>Pterygota</taxon>
        <taxon>Neoptera</taxon>
        <taxon>Endopterygota</taxon>
        <taxon>Coleoptera</taxon>
        <taxon>Polyphaga</taxon>
        <taxon>Cucujiformia</taxon>
        <taxon>Tenebrionidae</taxon>
        <taxon>Tenebrio</taxon>
    </lineage>
</organism>
<keyword evidence="17" id="KW-1185">Reference proteome</keyword>
<feature type="domain" description="C2H2-type" evidence="15">
    <location>
        <begin position="1234"/>
        <end position="1262"/>
    </location>
</feature>
<evidence type="ECO:0000256" key="3">
    <source>
        <dbReference type="ARBA" id="ARBA00022676"/>
    </source>
</evidence>
<dbReference type="Gene3D" id="3.30.710.10">
    <property type="entry name" value="Potassium Channel Kv1.1, Chain A"/>
    <property type="match status" value="1"/>
</dbReference>
<keyword evidence="5" id="KW-0812">Transmembrane</keyword>
<dbReference type="CDD" id="cd18315">
    <property type="entry name" value="BTB_POZ_BAB-like"/>
    <property type="match status" value="1"/>
</dbReference>
<keyword evidence="9" id="KW-0472">Membrane</keyword>
<evidence type="ECO:0000256" key="11">
    <source>
        <dbReference type="PROSITE-ProRule" id="PRU00042"/>
    </source>
</evidence>
<evidence type="ECO:0000259" key="15">
    <source>
        <dbReference type="PROSITE" id="PS50157"/>
    </source>
</evidence>
<feature type="domain" description="BTB" evidence="14">
    <location>
        <begin position="833"/>
        <end position="899"/>
    </location>
</feature>
<dbReference type="PANTHER" id="PTHR47331">
    <property type="entry name" value="PHD-TYPE DOMAIN-CONTAINING PROTEIN"/>
    <property type="match status" value="1"/>
</dbReference>
<dbReference type="PROSITE" id="PS00028">
    <property type="entry name" value="ZINC_FINGER_C2H2_1"/>
    <property type="match status" value="2"/>
</dbReference>
<evidence type="ECO:0000313" key="16">
    <source>
        <dbReference type="EMBL" id="KAH0810827.1"/>
    </source>
</evidence>
<reference evidence="16" key="1">
    <citation type="journal article" date="2020" name="J Insects Food Feed">
        <title>The yellow mealworm (Tenebrio molitor) genome: a resource for the emerging insects as food and feed industry.</title>
        <authorList>
            <person name="Eriksson T."/>
            <person name="Andere A."/>
            <person name="Kelstrup H."/>
            <person name="Emery V."/>
            <person name="Picard C."/>
        </authorList>
    </citation>
    <scope>NUCLEOTIDE SEQUENCE</scope>
    <source>
        <strain evidence="16">Stoneville</strain>
        <tissue evidence="16">Whole head</tissue>
    </source>
</reference>
<dbReference type="InterPro" id="IPR002659">
    <property type="entry name" value="Glyco_trans_31"/>
</dbReference>
<keyword evidence="6" id="KW-0735">Signal-anchor</keyword>
<evidence type="ECO:0000259" key="14">
    <source>
        <dbReference type="PROSITE" id="PS50097"/>
    </source>
</evidence>
<evidence type="ECO:0000256" key="12">
    <source>
        <dbReference type="SAM" id="Coils"/>
    </source>
</evidence>
<feature type="domain" description="C2H2-type" evidence="15">
    <location>
        <begin position="1206"/>
        <end position="1234"/>
    </location>
</feature>
<accession>A0A8J6HB61</accession>
<dbReference type="Pfam" id="PF00651">
    <property type="entry name" value="BTB"/>
    <property type="match status" value="1"/>
</dbReference>
<dbReference type="FunFam" id="3.30.160.60:FF:002618">
    <property type="entry name" value="Bmp-induced factor"/>
    <property type="match status" value="1"/>
</dbReference>
<dbReference type="Pfam" id="PF18701">
    <property type="entry name" value="DUF5641"/>
    <property type="match status" value="1"/>
</dbReference>
<dbReference type="InterPro" id="IPR036236">
    <property type="entry name" value="Znf_C2H2_sf"/>
</dbReference>
<keyword evidence="11" id="KW-0862">Zinc</keyword>
<feature type="region of interest" description="Disordered" evidence="13">
    <location>
        <begin position="966"/>
        <end position="993"/>
    </location>
</feature>
<dbReference type="SMART" id="SM00225">
    <property type="entry name" value="BTB"/>
    <property type="match status" value="1"/>
</dbReference>
<evidence type="ECO:0000256" key="4">
    <source>
        <dbReference type="ARBA" id="ARBA00022679"/>
    </source>
</evidence>
<evidence type="ECO:0000256" key="1">
    <source>
        <dbReference type="ARBA" id="ARBA00004323"/>
    </source>
</evidence>
<evidence type="ECO:0000256" key="10">
    <source>
        <dbReference type="ARBA" id="ARBA00023180"/>
    </source>
</evidence>
<keyword evidence="8" id="KW-0333">Golgi apparatus</keyword>
<dbReference type="SUPFAM" id="SSF57667">
    <property type="entry name" value="beta-beta-alpha zinc fingers"/>
    <property type="match status" value="1"/>
</dbReference>
<dbReference type="GO" id="GO:0016758">
    <property type="term" value="F:hexosyltransferase activity"/>
    <property type="evidence" value="ECO:0007669"/>
    <property type="project" value="InterPro"/>
</dbReference>
<keyword evidence="10" id="KW-0325">Glycoprotein</keyword>
<dbReference type="EMBL" id="JABDTM020027239">
    <property type="protein sequence ID" value="KAH0810827.1"/>
    <property type="molecule type" value="Genomic_DNA"/>
</dbReference>